<dbReference type="PANTHER" id="PTHR15261">
    <property type="entry name" value="THROMBOSPONDIN-TYPE LAMININ G DOMAIN AND EAR REPEAT-CONTAINING"/>
    <property type="match status" value="1"/>
</dbReference>
<name>A0AAW2HUD3_9NEOP</name>
<gene>
    <name evidence="5" type="ORF">PYX00_006037</name>
</gene>
<protein>
    <submittedName>
        <fullName evidence="5">Uncharacterized protein</fullName>
    </submittedName>
</protein>
<feature type="chain" id="PRO_5044477022" evidence="4">
    <location>
        <begin position="18"/>
        <end position="1642"/>
    </location>
</feature>
<accession>A0AAW2HUD3</accession>
<organism evidence="5">
    <name type="scientific">Menopon gallinae</name>
    <name type="common">poultry shaft louse</name>
    <dbReference type="NCBI Taxonomy" id="328185"/>
    <lineage>
        <taxon>Eukaryota</taxon>
        <taxon>Metazoa</taxon>
        <taxon>Ecdysozoa</taxon>
        <taxon>Arthropoda</taxon>
        <taxon>Hexapoda</taxon>
        <taxon>Insecta</taxon>
        <taxon>Pterygota</taxon>
        <taxon>Neoptera</taxon>
        <taxon>Paraneoptera</taxon>
        <taxon>Psocodea</taxon>
        <taxon>Troctomorpha</taxon>
        <taxon>Phthiraptera</taxon>
        <taxon>Amblycera</taxon>
        <taxon>Menoponidae</taxon>
        <taxon>Menopon</taxon>
    </lineage>
</organism>
<keyword evidence="3" id="KW-0175">Coiled coil</keyword>
<keyword evidence="2" id="KW-0677">Repeat</keyword>
<dbReference type="InterPro" id="IPR009039">
    <property type="entry name" value="EAR"/>
</dbReference>
<proteinExistence type="predicted"/>
<evidence type="ECO:0000256" key="2">
    <source>
        <dbReference type="ARBA" id="ARBA00022737"/>
    </source>
</evidence>
<dbReference type="EMBL" id="JARGDH010000003">
    <property type="protein sequence ID" value="KAL0273347.1"/>
    <property type="molecule type" value="Genomic_DNA"/>
</dbReference>
<dbReference type="GO" id="GO:0007165">
    <property type="term" value="P:signal transduction"/>
    <property type="evidence" value="ECO:0007669"/>
    <property type="project" value="TreeGrafter"/>
</dbReference>
<evidence type="ECO:0000256" key="3">
    <source>
        <dbReference type="SAM" id="Coils"/>
    </source>
</evidence>
<evidence type="ECO:0000256" key="4">
    <source>
        <dbReference type="SAM" id="SignalP"/>
    </source>
</evidence>
<evidence type="ECO:0000256" key="1">
    <source>
        <dbReference type="ARBA" id="ARBA00022729"/>
    </source>
</evidence>
<dbReference type="PROSITE" id="PS50912">
    <property type="entry name" value="EAR"/>
    <property type="match status" value="2"/>
</dbReference>
<feature type="signal peptide" evidence="4">
    <location>
        <begin position="1"/>
        <end position="17"/>
    </location>
</feature>
<reference evidence="5" key="1">
    <citation type="journal article" date="2024" name="Gigascience">
        <title>Chromosome-level genome of the poultry shaft louse Menopon gallinae provides insight into the host-switching and adaptive evolution of parasitic lice.</title>
        <authorList>
            <person name="Xu Y."/>
            <person name="Ma L."/>
            <person name="Liu S."/>
            <person name="Liang Y."/>
            <person name="Liu Q."/>
            <person name="He Z."/>
            <person name="Tian L."/>
            <person name="Duan Y."/>
            <person name="Cai W."/>
            <person name="Li H."/>
            <person name="Song F."/>
        </authorList>
    </citation>
    <scope>NUCLEOTIDE SEQUENCE</scope>
    <source>
        <strain evidence="5">Cailab_2023a</strain>
    </source>
</reference>
<dbReference type="PANTHER" id="PTHR15261:SF4">
    <property type="entry name" value="THROMBOSPONDIN-TYPE LAMININ G DOMAIN AND EAR REPEAT-CONTAINING PROTEIN"/>
    <property type="match status" value="1"/>
</dbReference>
<dbReference type="EMBL" id="JARGDH010000003">
    <property type="protein sequence ID" value="KAL0273346.1"/>
    <property type="molecule type" value="Genomic_DNA"/>
</dbReference>
<comment type="caution">
    <text evidence="5">The sequence shown here is derived from an EMBL/GenBank/DDBJ whole genome shotgun (WGS) entry which is preliminary data.</text>
</comment>
<keyword evidence="1 4" id="KW-0732">Signal</keyword>
<feature type="coiled-coil region" evidence="3">
    <location>
        <begin position="528"/>
        <end position="562"/>
    </location>
</feature>
<sequence>MFSLCLLILSVLINVTSESIVDDILLDTERFFSNVAGSLHEIYNETEKFKLLVKRSYGLSDADGHLLWKRSLDEKTTLIRDEKGVYFVKGIENVAEIPAKFPSDIQIVLGDDSDLYIAALECTEDLPQTKLASELVLYRLKGNGSPSEVSRIPVSGGYRLASYTFRDVTYLLASEHDADVKNPFEGTSLYRISVHSDQLLEKIQILNITHPRDVKFWQHQDEMYLAVGSTESWNAERSQTLIFKWLGDNFDFIQKIDCGDITSVTPFVIGSHMYLAVANQQDEHGNTHTDSEIFRFHLQSRKFVTYQKIKTQAASDIAHFKFTDSKSKKEEHFLAIANFYERLYDDSPQYRTDSVVYKFEADRFVPFQNFKLNGVLQWLPIQGTNGEFLLLAVCSNTVIAFQYDGWRFTEVGLDFGPSSFGRDVVRMKSFERGGDIFLMAADKGSDGTGVNLWKVLFEKENILEDHRNHLEKWCKSMKLKIEEENLDGKIKKLHSFLPLHESGSSGVKFRMENAEIETLETDSFDVYNVAMVEDLNNLNRRVKNLKSELEAAKERIEKEDFVVYYDLTDLDNIPFLELDCSTPECCSFENLNIGTLNGVDYVPFINNAVVLHENVLESKMEFENIVITHDLALTELNGHPAATIVDTQTDLYLNSELVVNGTVIMQGDLRVNERFVKDLKSEDDLLQQTFQNFTGELILNSAKIKNLEISGKINDVDVDKLLQNETVKLADNYEKLNVHNLFVNGPIVELDRSTEDNNSRDGNESDREFDTLEVDEVVVESNVISDTNISDIIQTTDGAYYKVDRELNFTQPVLLANFLQVTGLVNGISVKDSWNDSDVDTDHIIVEGTAVVRDILNPEGNHSVFDIINHGVLLNQTVIDEELEFDQVQVDDVTVESINNIPVSSWVLKDSPEVQIIKGKKTIKGDLFVGKSISIKELNGIQLDELMNDTLYLDGEQTVHGSFVFDGINATGLVGKSISLRGEELALKPKVVKILGSATFDNLTVENATVRGLVDGLSWEDIVRDSVFGEGAVITGKKTVEGVLEARKIYVTETINSIPVEDFLKDMKEEVEFEIEHDLYLNHTLFADSMTFEGSLDSIESYRFGKEWLLTEGDQTIQAPMYFKSVVLEAPSILQNETINNVNLKRMFRDSVKVNKPAHIKYLAVNNMRVKNLQVPGTVNGAKFEESVVLAKSDVPQVVEGEWFFDSDLVINGSLTLEGFVSGVNVTHLCLTRQSQPKDINLIVGGSVRFDKEPKIHSDVNGVDLKKLLKEIWLKNEDSVLEEGQKKFCSAEFEGKINLKGRLNDLDLEDLSKNYFSKTTTKFVPEDLTAKNIIIRKSCRVRDVTLGGNVNGLNLEEWSKTVLLQDEDQVITGNYNFGEFSVKNLVLNGTVNDLDLNNDVLRYDVQDAVVTGKKTFMGLRVRNLVMDKGKRVQDVAVDDWARRAVRTVGNFVLEGNLTIHGAVFNKGLRVAGKVNDLIFDREHILTTKGGQKITGRKKFDLRNYPNKTLKVEHLTANGKVSGVDIDSLMKNQAFKDGDSVFTGRKTFLNLVSASALTVGGLFQGENITEICEGVRRPPQLEDLTEKYEQLLAKARQVNEHFKEEPFFLDNYETVQTLTDDVFALLPASSNPKDAFYSSLPAI</sequence>
<evidence type="ECO:0000313" key="5">
    <source>
        <dbReference type="EMBL" id="KAL0273346.1"/>
    </source>
</evidence>